<comment type="caution">
    <text evidence="1">The sequence shown here is derived from an EMBL/GenBank/DDBJ whole genome shotgun (WGS) entry which is preliminary data.</text>
</comment>
<name>A0A4Z2HBG7_9TELE</name>
<keyword evidence="2" id="KW-1185">Reference proteome</keyword>
<evidence type="ECO:0000313" key="2">
    <source>
        <dbReference type="Proteomes" id="UP000314294"/>
    </source>
</evidence>
<protein>
    <submittedName>
        <fullName evidence="1">Uncharacterized protein</fullName>
    </submittedName>
</protein>
<proteinExistence type="predicted"/>
<sequence>MRFPAIVYMRFPAIVHSGSLLQCASRNWEPADGPLHRSMCNGSSSACRARATRAVGFAPLLPSGYQQLLKDTSDYCQQEELMTPCQSNTLRDETLRLLSPEHVIPTVWLAVMSLSWTHHRMRFGVLCNNTDIHRQEDQRSCDVLQQAAHTELEPGELQGILTPRIQNPQ</sequence>
<dbReference type="Proteomes" id="UP000314294">
    <property type="component" value="Unassembled WGS sequence"/>
</dbReference>
<gene>
    <name evidence="1" type="ORF">EYF80_026945</name>
</gene>
<accession>A0A4Z2HBG7</accession>
<evidence type="ECO:0000313" key="1">
    <source>
        <dbReference type="EMBL" id="TNN62870.1"/>
    </source>
</evidence>
<organism evidence="1 2">
    <name type="scientific">Liparis tanakae</name>
    <name type="common">Tanaka's snailfish</name>
    <dbReference type="NCBI Taxonomy" id="230148"/>
    <lineage>
        <taxon>Eukaryota</taxon>
        <taxon>Metazoa</taxon>
        <taxon>Chordata</taxon>
        <taxon>Craniata</taxon>
        <taxon>Vertebrata</taxon>
        <taxon>Euteleostomi</taxon>
        <taxon>Actinopterygii</taxon>
        <taxon>Neopterygii</taxon>
        <taxon>Teleostei</taxon>
        <taxon>Neoteleostei</taxon>
        <taxon>Acanthomorphata</taxon>
        <taxon>Eupercaria</taxon>
        <taxon>Perciformes</taxon>
        <taxon>Cottioidei</taxon>
        <taxon>Cottales</taxon>
        <taxon>Liparidae</taxon>
        <taxon>Liparis</taxon>
    </lineage>
</organism>
<dbReference type="AlphaFoldDB" id="A0A4Z2HBG7"/>
<dbReference type="EMBL" id="SRLO01000285">
    <property type="protein sequence ID" value="TNN62870.1"/>
    <property type="molecule type" value="Genomic_DNA"/>
</dbReference>
<reference evidence="1 2" key="1">
    <citation type="submission" date="2019-03" db="EMBL/GenBank/DDBJ databases">
        <title>First draft genome of Liparis tanakae, snailfish: a comprehensive survey of snailfish specific genes.</title>
        <authorList>
            <person name="Kim W."/>
            <person name="Song I."/>
            <person name="Jeong J.-H."/>
            <person name="Kim D."/>
            <person name="Kim S."/>
            <person name="Ryu S."/>
            <person name="Song J.Y."/>
            <person name="Lee S.K."/>
        </authorList>
    </citation>
    <scope>NUCLEOTIDE SEQUENCE [LARGE SCALE GENOMIC DNA]</scope>
    <source>
        <tissue evidence="1">Muscle</tissue>
    </source>
</reference>